<proteinExistence type="predicted"/>
<evidence type="ECO:0000313" key="2">
    <source>
        <dbReference type="EMBL" id="GCE41570.1"/>
    </source>
</evidence>
<evidence type="ECO:0000259" key="1">
    <source>
        <dbReference type="Pfam" id="PF01636"/>
    </source>
</evidence>
<comment type="caution">
    <text evidence="2">The sequence shown here is derived from an EMBL/GenBank/DDBJ whole genome shotgun (WGS) entry which is preliminary data.</text>
</comment>
<dbReference type="InterPro" id="IPR002575">
    <property type="entry name" value="Aminoglycoside_PTrfase"/>
</dbReference>
<reference evidence="2 3" key="1">
    <citation type="submission" date="2018-11" db="EMBL/GenBank/DDBJ databases">
        <title>Microbial catabolism of amino acid.</title>
        <authorList>
            <person name="Hibi M."/>
            <person name="Ogawa J."/>
        </authorList>
    </citation>
    <scope>NUCLEOTIDE SEQUENCE [LARGE SCALE GENOMIC DNA]</scope>
    <source>
        <strain evidence="2 3">C31-06</strain>
    </source>
</reference>
<evidence type="ECO:0000313" key="3">
    <source>
        <dbReference type="Proteomes" id="UP000287519"/>
    </source>
</evidence>
<sequence>MHGDFRLANLVWQEDRVAGILDWETARFGNPLFDVGWMCMSARSGDDPIMGLVSRDQFVELYNAASGRRMDERDVLLWQIAAAWVRGCTELRLLDLALQSEDPALIDVRDLSWQFGSHRTDAELLRLIEQFEAL</sequence>
<accession>A0A402CD98</accession>
<dbReference type="EMBL" id="BHYM01000045">
    <property type="protein sequence ID" value="GCE41570.1"/>
    <property type="molecule type" value="Genomic_DNA"/>
</dbReference>
<dbReference type="AlphaFoldDB" id="A0A402CD98"/>
<organism evidence="2 3">
    <name type="scientific">Rhodococcus wratislaviensis</name>
    <name type="common">Tsukamurella wratislaviensis</name>
    <dbReference type="NCBI Taxonomy" id="44752"/>
    <lineage>
        <taxon>Bacteria</taxon>
        <taxon>Bacillati</taxon>
        <taxon>Actinomycetota</taxon>
        <taxon>Actinomycetes</taxon>
        <taxon>Mycobacteriales</taxon>
        <taxon>Nocardiaceae</taxon>
        <taxon>Rhodococcus</taxon>
    </lineage>
</organism>
<gene>
    <name evidence="2" type="ORF">Rhow_005229</name>
</gene>
<protein>
    <recommendedName>
        <fullName evidence="1">Aminoglycoside phosphotransferase domain-containing protein</fullName>
    </recommendedName>
</protein>
<keyword evidence="3" id="KW-1185">Reference proteome</keyword>
<dbReference type="Pfam" id="PF01636">
    <property type="entry name" value="APH"/>
    <property type="match status" value="1"/>
</dbReference>
<dbReference type="SUPFAM" id="SSF56112">
    <property type="entry name" value="Protein kinase-like (PK-like)"/>
    <property type="match status" value="1"/>
</dbReference>
<name>A0A402CD98_RHOWR</name>
<dbReference type="Proteomes" id="UP000287519">
    <property type="component" value="Unassembled WGS sequence"/>
</dbReference>
<dbReference type="Gene3D" id="3.90.1200.10">
    <property type="match status" value="1"/>
</dbReference>
<feature type="domain" description="Aminoglycoside phosphotransferase" evidence="1">
    <location>
        <begin position="1"/>
        <end position="48"/>
    </location>
</feature>
<dbReference type="InterPro" id="IPR011009">
    <property type="entry name" value="Kinase-like_dom_sf"/>
</dbReference>